<gene>
    <name evidence="1" type="ORF">KM029_19805</name>
</gene>
<proteinExistence type="predicted"/>
<protein>
    <submittedName>
        <fullName evidence="1">Uncharacterized protein</fullName>
    </submittedName>
</protein>
<sequence>MKLEKRHIDFENYCKQIIGLQIVSVDYYEIAYDKINPTPNYKTHYSEIDSIDFSIVLHMTNDKVEIFWDGEFYQFGIGLRINEKSVFDGYQSWNVSDSNLWSNITGQKIVDLEIAWELVKTEEQKTGKKEEYIYPQDLTLIFSNGQKVFISAAGFLNQNDPEVYGLLDNLTVTTNEDLARKVKMIS</sequence>
<accession>A0ABX8H2T0</accession>
<dbReference type="RefSeq" id="WP_144076587.1">
    <property type="nucleotide sequence ID" value="NZ_CP076129.1"/>
</dbReference>
<reference evidence="1 2" key="1">
    <citation type="submission" date="2021-05" db="EMBL/GenBank/DDBJ databases">
        <title>Comparative genomic studies on the polysaccharide-degrading batcterial strains of the Flammeovirga genus.</title>
        <authorList>
            <person name="Zewei F."/>
            <person name="Zheng Z."/>
            <person name="Yu L."/>
            <person name="Ruyue G."/>
            <person name="Yanhong M."/>
            <person name="Yuanyuan C."/>
            <person name="Jingyan G."/>
            <person name="Wenjun H."/>
        </authorList>
    </citation>
    <scope>NUCLEOTIDE SEQUENCE [LARGE SCALE GENOMIC DNA]</scope>
    <source>
        <strain evidence="1 2">YS10</strain>
    </source>
</reference>
<evidence type="ECO:0000313" key="1">
    <source>
        <dbReference type="EMBL" id="QWG09929.1"/>
    </source>
</evidence>
<dbReference type="EMBL" id="CP076129">
    <property type="protein sequence ID" value="QWG09929.1"/>
    <property type="molecule type" value="Genomic_DNA"/>
</dbReference>
<evidence type="ECO:0000313" key="2">
    <source>
        <dbReference type="Proteomes" id="UP000682802"/>
    </source>
</evidence>
<organism evidence="1 2">
    <name type="scientific">Flammeovirga kamogawensis</name>
    <dbReference type="NCBI Taxonomy" id="373891"/>
    <lineage>
        <taxon>Bacteria</taxon>
        <taxon>Pseudomonadati</taxon>
        <taxon>Bacteroidota</taxon>
        <taxon>Cytophagia</taxon>
        <taxon>Cytophagales</taxon>
        <taxon>Flammeovirgaceae</taxon>
        <taxon>Flammeovirga</taxon>
    </lineage>
</organism>
<dbReference type="Proteomes" id="UP000682802">
    <property type="component" value="Chromosome 2"/>
</dbReference>
<keyword evidence="2" id="KW-1185">Reference proteome</keyword>
<name>A0ABX8H2T0_9BACT</name>